<gene>
    <name evidence="7" type="ORF">IV74_GL002179</name>
</gene>
<comment type="caution">
    <text evidence="7">The sequence shown here is derived from an EMBL/GenBank/DDBJ whole genome shotgun (WGS) entry which is preliminary data.</text>
</comment>
<dbReference type="EMBL" id="JQBS01000035">
    <property type="protein sequence ID" value="KRN54595.1"/>
    <property type="molecule type" value="Genomic_DNA"/>
</dbReference>
<evidence type="ECO:0000313" key="8">
    <source>
        <dbReference type="Proteomes" id="UP000051658"/>
    </source>
</evidence>
<dbReference type="InterPro" id="IPR051313">
    <property type="entry name" value="Bact_iron-sidero_bind"/>
</dbReference>
<dbReference type="eggNOG" id="COG4607">
    <property type="taxonomic scope" value="Bacteria"/>
</dbReference>
<dbReference type="PROSITE" id="PS50983">
    <property type="entry name" value="FE_B12_PBP"/>
    <property type="match status" value="1"/>
</dbReference>
<proteinExistence type="inferred from homology"/>
<comment type="subcellular location">
    <subcellularLocation>
        <location evidence="1">Cell envelope</location>
    </subcellularLocation>
</comment>
<evidence type="ECO:0000256" key="4">
    <source>
        <dbReference type="ARBA" id="ARBA00022729"/>
    </source>
</evidence>
<organism evidence="7 8">
    <name type="scientific">Carnobacterium divergens DSM 20623</name>
    <dbReference type="NCBI Taxonomy" id="1449336"/>
    <lineage>
        <taxon>Bacteria</taxon>
        <taxon>Bacillati</taxon>
        <taxon>Bacillota</taxon>
        <taxon>Bacilli</taxon>
        <taxon>Lactobacillales</taxon>
        <taxon>Carnobacteriaceae</taxon>
        <taxon>Carnobacterium</taxon>
    </lineage>
</organism>
<protein>
    <recommendedName>
        <fullName evidence="6">Fe/B12 periplasmic-binding domain-containing protein</fullName>
    </recommendedName>
</protein>
<dbReference type="PATRIC" id="fig|1449336.4.peg.2217"/>
<evidence type="ECO:0000256" key="1">
    <source>
        <dbReference type="ARBA" id="ARBA00004196"/>
    </source>
</evidence>
<dbReference type="PANTHER" id="PTHR30532">
    <property type="entry name" value="IRON III DICITRATE-BINDING PERIPLASMIC PROTEIN"/>
    <property type="match status" value="1"/>
</dbReference>
<dbReference type="GO" id="GO:1901678">
    <property type="term" value="P:iron coordination entity transport"/>
    <property type="evidence" value="ECO:0007669"/>
    <property type="project" value="UniProtKB-ARBA"/>
</dbReference>
<comment type="similarity">
    <text evidence="2">Belongs to the bacterial solute-binding protein 8 family.</text>
</comment>
<keyword evidence="4" id="KW-0732">Signal</keyword>
<accession>A0A0R2HNW9</accession>
<evidence type="ECO:0000256" key="3">
    <source>
        <dbReference type="ARBA" id="ARBA00022448"/>
    </source>
</evidence>
<dbReference type="PROSITE" id="PS51257">
    <property type="entry name" value="PROKAR_LIPOPROTEIN"/>
    <property type="match status" value="1"/>
</dbReference>
<sequence>MNDGIKEKDVEKMKRIAMSLILLASIFVVAACGNKADTKGESSKHSEKATTITVKDQNGEVKVPLKPKRVVVFDMGMLDTIQALGESDQVVGVAKDNLPTYLKEFKADKFESAGGIKEPDFEKINALKPDLIIISGRQEDSMDELKKIAPTLYLATDSKDIWNSIKTNITTIGTIFDKADEAKKKLDELSNEISKVSTKAKSEDLKTLTVLVNEGSLSAYGEGSRFAILNDVFGFGLADPAIEASTHGQSVTYEYVLEKDPDVLFVIDRTKAIGGDTSKDNVSENELVQQTKAFKNKKIITLKPDVWYLSGGGLTSTKLMLDEAKKVVE</sequence>
<evidence type="ECO:0000259" key="6">
    <source>
        <dbReference type="PROSITE" id="PS50983"/>
    </source>
</evidence>
<dbReference type="CDD" id="cd01140">
    <property type="entry name" value="FatB"/>
    <property type="match status" value="1"/>
</dbReference>
<dbReference type="GO" id="GO:0030288">
    <property type="term" value="C:outer membrane-bounded periplasmic space"/>
    <property type="evidence" value="ECO:0007669"/>
    <property type="project" value="TreeGrafter"/>
</dbReference>
<evidence type="ECO:0000313" key="7">
    <source>
        <dbReference type="EMBL" id="KRN54595.1"/>
    </source>
</evidence>
<dbReference type="Pfam" id="PF01497">
    <property type="entry name" value="Peripla_BP_2"/>
    <property type="match status" value="1"/>
</dbReference>
<feature type="coiled-coil region" evidence="5">
    <location>
        <begin position="172"/>
        <end position="199"/>
    </location>
</feature>
<dbReference type="InterPro" id="IPR002491">
    <property type="entry name" value="ABC_transptr_periplasmic_BD"/>
</dbReference>
<dbReference type="AlphaFoldDB" id="A0A0R2HNW9"/>
<keyword evidence="3" id="KW-0813">Transport</keyword>
<keyword evidence="8" id="KW-1185">Reference proteome</keyword>
<name>A0A0R2HNW9_CARDV</name>
<feature type="domain" description="Fe/B12 periplasmic-binding" evidence="6">
    <location>
        <begin position="69"/>
        <end position="329"/>
    </location>
</feature>
<dbReference type="PANTHER" id="PTHR30532:SF28">
    <property type="entry name" value="PETROBACTIN-BINDING PROTEIN YCLQ"/>
    <property type="match status" value="1"/>
</dbReference>
<keyword evidence="5" id="KW-0175">Coiled coil</keyword>
<evidence type="ECO:0000256" key="5">
    <source>
        <dbReference type="SAM" id="Coils"/>
    </source>
</evidence>
<dbReference type="Gene3D" id="3.40.50.1980">
    <property type="entry name" value="Nitrogenase molybdenum iron protein domain"/>
    <property type="match status" value="2"/>
</dbReference>
<dbReference type="Proteomes" id="UP000051658">
    <property type="component" value="Unassembled WGS sequence"/>
</dbReference>
<dbReference type="SUPFAM" id="SSF53807">
    <property type="entry name" value="Helical backbone' metal receptor"/>
    <property type="match status" value="1"/>
</dbReference>
<reference evidence="7 8" key="1">
    <citation type="journal article" date="2015" name="Genome Announc.">
        <title>Expanding the biotechnology potential of lactobacilli through comparative genomics of 213 strains and associated genera.</title>
        <authorList>
            <person name="Sun Z."/>
            <person name="Harris H.M."/>
            <person name="McCann A."/>
            <person name="Guo C."/>
            <person name="Argimon S."/>
            <person name="Zhang W."/>
            <person name="Yang X."/>
            <person name="Jeffery I.B."/>
            <person name="Cooney J.C."/>
            <person name="Kagawa T.F."/>
            <person name="Liu W."/>
            <person name="Song Y."/>
            <person name="Salvetti E."/>
            <person name="Wrobel A."/>
            <person name="Rasinkangas P."/>
            <person name="Parkhill J."/>
            <person name="Rea M.C."/>
            <person name="O'Sullivan O."/>
            <person name="Ritari J."/>
            <person name="Douillard F.P."/>
            <person name="Paul Ross R."/>
            <person name="Yang R."/>
            <person name="Briner A.E."/>
            <person name="Felis G.E."/>
            <person name="de Vos W.M."/>
            <person name="Barrangou R."/>
            <person name="Klaenhammer T.R."/>
            <person name="Caufield P.W."/>
            <person name="Cui Y."/>
            <person name="Zhang H."/>
            <person name="O'Toole P.W."/>
        </authorList>
    </citation>
    <scope>NUCLEOTIDE SEQUENCE [LARGE SCALE GENOMIC DNA]</scope>
    <source>
        <strain evidence="7 8">DSM 20623</strain>
    </source>
</reference>
<evidence type="ECO:0000256" key="2">
    <source>
        <dbReference type="ARBA" id="ARBA00008814"/>
    </source>
</evidence>
<dbReference type="InterPro" id="IPR033870">
    <property type="entry name" value="FatB"/>
</dbReference>